<keyword evidence="3" id="KW-1185">Reference proteome</keyword>
<organism evidence="2 3">
    <name type="scientific">Albula glossodonta</name>
    <name type="common">roundjaw bonefish</name>
    <dbReference type="NCBI Taxonomy" id="121402"/>
    <lineage>
        <taxon>Eukaryota</taxon>
        <taxon>Metazoa</taxon>
        <taxon>Chordata</taxon>
        <taxon>Craniata</taxon>
        <taxon>Vertebrata</taxon>
        <taxon>Euteleostomi</taxon>
        <taxon>Actinopterygii</taxon>
        <taxon>Neopterygii</taxon>
        <taxon>Teleostei</taxon>
        <taxon>Albuliformes</taxon>
        <taxon>Albulidae</taxon>
        <taxon>Albula</taxon>
    </lineage>
</organism>
<dbReference type="Proteomes" id="UP000824540">
    <property type="component" value="Unassembled WGS sequence"/>
</dbReference>
<reference evidence="2" key="1">
    <citation type="thesis" date="2021" institute="BYU ScholarsArchive" country="Provo, UT, USA">
        <title>Applications of and Algorithms for Genome Assembly and Genomic Analyses with an Emphasis on Marine Teleosts.</title>
        <authorList>
            <person name="Pickett B.D."/>
        </authorList>
    </citation>
    <scope>NUCLEOTIDE SEQUENCE</scope>
    <source>
        <strain evidence="2">HI-2016</strain>
    </source>
</reference>
<proteinExistence type="predicted"/>
<feature type="compositionally biased region" description="Polar residues" evidence="1">
    <location>
        <begin position="16"/>
        <end position="34"/>
    </location>
</feature>
<evidence type="ECO:0000313" key="2">
    <source>
        <dbReference type="EMBL" id="KAG9343646.1"/>
    </source>
</evidence>
<protein>
    <submittedName>
        <fullName evidence="2">Uncharacterized protein</fullName>
    </submittedName>
</protein>
<evidence type="ECO:0000313" key="3">
    <source>
        <dbReference type="Proteomes" id="UP000824540"/>
    </source>
</evidence>
<sequence>MALSTELGRCNPAPNPTSTLFKGSTVQREASEPTNDCPLPVPIVRTDTPNKEVVGGRRADGTVEVLIECCSVEQQCFTEDFGVWLDKVGESFTLHLPRRKNPSPTTLLCLYHCGFERVFPF</sequence>
<gene>
    <name evidence="2" type="ORF">JZ751_013816</name>
</gene>
<dbReference type="AlphaFoldDB" id="A0A8T2NVV8"/>
<evidence type="ECO:0000256" key="1">
    <source>
        <dbReference type="SAM" id="MobiDB-lite"/>
    </source>
</evidence>
<name>A0A8T2NVV8_9TELE</name>
<feature type="region of interest" description="Disordered" evidence="1">
    <location>
        <begin position="1"/>
        <end position="42"/>
    </location>
</feature>
<comment type="caution">
    <text evidence="2">The sequence shown here is derived from an EMBL/GenBank/DDBJ whole genome shotgun (WGS) entry which is preliminary data.</text>
</comment>
<accession>A0A8T2NVV8</accession>
<dbReference type="EMBL" id="JAFBMS010000023">
    <property type="protein sequence ID" value="KAG9343646.1"/>
    <property type="molecule type" value="Genomic_DNA"/>
</dbReference>